<keyword evidence="1" id="KW-1133">Transmembrane helix</keyword>
<reference evidence="2" key="1">
    <citation type="submission" date="2014-11" db="EMBL/GenBank/DDBJ databases">
        <authorList>
            <person name="Amaro Gonzalez C."/>
        </authorList>
    </citation>
    <scope>NUCLEOTIDE SEQUENCE</scope>
</reference>
<reference evidence="2" key="2">
    <citation type="journal article" date="2015" name="Fish Shellfish Immunol.">
        <title>Early steps in the European eel (Anguilla anguilla)-Vibrio vulnificus interaction in the gills: Role of the RtxA13 toxin.</title>
        <authorList>
            <person name="Callol A."/>
            <person name="Pajuelo D."/>
            <person name="Ebbesson L."/>
            <person name="Teles M."/>
            <person name="MacKenzie S."/>
            <person name="Amaro C."/>
        </authorList>
    </citation>
    <scope>NUCLEOTIDE SEQUENCE</scope>
</reference>
<organism evidence="2">
    <name type="scientific">Anguilla anguilla</name>
    <name type="common">European freshwater eel</name>
    <name type="synonym">Muraena anguilla</name>
    <dbReference type="NCBI Taxonomy" id="7936"/>
    <lineage>
        <taxon>Eukaryota</taxon>
        <taxon>Metazoa</taxon>
        <taxon>Chordata</taxon>
        <taxon>Craniata</taxon>
        <taxon>Vertebrata</taxon>
        <taxon>Euteleostomi</taxon>
        <taxon>Actinopterygii</taxon>
        <taxon>Neopterygii</taxon>
        <taxon>Teleostei</taxon>
        <taxon>Anguilliformes</taxon>
        <taxon>Anguillidae</taxon>
        <taxon>Anguilla</taxon>
    </lineage>
</organism>
<protein>
    <submittedName>
        <fullName evidence="2">Uncharacterized protein</fullName>
    </submittedName>
</protein>
<name>A0A0E9Q028_ANGAN</name>
<evidence type="ECO:0000256" key="1">
    <source>
        <dbReference type="SAM" id="Phobius"/>
    </source>
</evidence>
<evidence type="ECO:0000313" key="2">
    <source>
        <dbReference type="EMBL" id="JAH09695.1"/>
    </source>
</evidence>
<dbReference type="EMBL" id="GBXM01098882">
    <property type="protein sequence ID" value="JAH09695.1"/>
    <property type="molecule type" value="Transcribed_RNA"/>
</dbReference>
<accession>A0A0E9Q028</accession>
<feature type="transmembrane region" description="Helical" evidence="1">
    <location>
        <begin position="6"/>
        <end position="26"/>
    </location>
</feature>
<keyword evidence="1" id="KW-0472">Membrane</keyword>
<dbReference type="AlphaFoldDB" id="A0A0E9Q028"/>
<sequence>MYTTYYCIFIFVWSVYIYTAYSACFLPPLSLDNMFRGHKCMLYSEVICFCLWKTSSCQPSLTPVTHTSSNK</sequence>
<keyword evidence="1" id="KW-0812">Transmembrane</keyword>
<proteinExistence type="predicted"/>